<evidence type="ECO:0000256" key="3">
    <source>
        <dbReference type="ARBA" id="ARBA00022679"/>
    </source>
</evidence>
<dbReference type="GO" id="GO:0004124">
    <property type="term" value="F:cysteine synthase activity"/>
    <property type="evidence" value="ECO:0007669"/>
    <property type="project" value="TreeGrafter"/>
</dbReference>
<comment type="cofactor">
    <cofactor evidence="1 6">
        <name>pyridoxal 5'-phosphate</name>
        <dbReference type="ChEBI" id="CHEBI:597326"/>
    </cofactor>
</comment>
<keyword evidence="3" id="KW-0808">Transferase</keyword>
<dbReference type="FunFam" id="3.40.640.10:FF:000035">
    <property type="entry name" value="O-succinylhomoserine sulfhydrylase"/>
    <property type="match status" value="1"/>
</dbReference>
<reference evidence="7 8" key="1">
    <citation type="submission" date="2019-03" db="EMBL/GenBank/DDBJ databases">
        <title>Genomic Encyclopedia of Type Strains, Phase IV (KMG-IV): sequencing the most valuable type-strain genomes for metagenomic binning, comparative biology and taxonomic classification.</title>
        <authorList>
            <person name="Goeker M."/>
        </authorList>
    </citation>
    <scope>NUCLEOTIDE SEQUENCE [LARGE SCALE GENOMIC DNA]</scope>
    <source>
        <strain evidence="7 8">DSM 28287</strain>
    </source>
</reference>
<evidence type="ECO:0000256" key="6">
    <source>
        <dbReference type="RuleBase" id="RU362118"/>
    </source>
</evidence>
<comment type="similarity">
    <text evidence="2 6">Belongs to the trans-sulfuration enzymes family.</text>
</comment>
<evidence type="ECO:0000313" key="7">
    <source>
        <dbReference type="EMBL" id="TDP58408.1"/>
    </source>
</evidence>
<comment type="caution">
    <text evidence="7">The sequence shown here is derived from an EMBL/GenBank/DDBJ whole genome shotgun (WGS) entry which is preliminary data.</text>
</comment>
<name>A0A4R6Q7B9_9FIRM</name>
<dbReference type="Proteomes" id="UP000295500">
    <property type="component" value="Unassembled WGS sequence"/>
</dbReference>
<dbReference type="CDD" id="cd00614">
    <property type="entry name" value="CGS_like"/>
    <property type="match status" value="1"/>
</dbReference>
<dbReference type="Pfam" id="PF01053">
    <property type="entry name" value="Cys_Met_Meta_PP"/>
    <property type="match status" value="1"/>
</dbReference>
<evidence type="ECO:0000256" key="4">
    <source>
        <dbReference type="ARBA" id="ARBA00022898"/>
    </source>
</evidence>
<feature type="modified residue" description="N6-(pyridoxal phosphate)lysine" evidence="5">
    <location>
        <position position="207"/>
    </location>
</feature>
<dbReference type="PANTHER" id="PTHR43797:SF3">
    <property type="entry name" value="O-ACETYLHOMOSERINE SULFHYDRYLASE"/>
    <property type="match status" value="1"/>
</dbReference>
<gene>
    <name evidence="7" type="ORF">EV211_1076</name>
</gene>
<dbReference type="RefSeq" id="WP_133527920.1">
    <property type="nucleotide sequence ID" value="NZ_SNXO01000007.1"/>
</dbReference>
<dbReference type="Gene3D" id="3.90.1150.10">
    <property type="entry name" value="Aspartate Aminotransferase, domain 1"/>
    <property type="match status" value="1"/>
</dbReference>
<organism evidence="7 8">
    <name type="scientific">Aminicella lysinilytica</name>
    <dbReference type="NCBI Taxonomy" id="433323"/>
    <lineage>
        <taxon>Bacteria</taxon>
        <taxon>Bacillati</taxon>
        <taxon>Bacillota</taxon>
        <taxon>Clostridia</taxon>
        <taxon>Peptostreptococcales</taxon>
        <taxon>Anaerovoracaceae</taxon>
        <taxon>Aminicella</taxon>
    </lineage>
</organism>
<evidence type="ECO:0000256" key="5">
    <source>
        <dbReference type="PIRSR" id="PIRSR001434-2"/>
    </source>
</evidence>
<dbReference type="OrthoDB" id="9780685at2"/>
<dbReference type="InterPro" id="IPR015421">
    <property type="entry name" value="PyrdxlP-dep_Trfase_major"/>
</dbReference>
<dbReference type="PANTHER" id="PTHR43797">
    <property type="entry name" value="HOMOCYSTEINE/CYSTEINE SYNTHASE"/>
    <property type="match status" value="1"/>
</dbReference>
<evidence type="ECO:0000256" key="2">
    <source>
        <dbReference type="ARBA" id="ARBA00009077"/>
    </source>
</evidence>
<dbReference type="SUPFAM" id="SSF53383">
    <property type="entry name" value="PLP-dependent transferases"/>
    <property type="match status" value="1"/>
</dbReference>
<dbReference type="EMBL" id="SNXO01000007">
    <property type="protein sequence ID" value="TDP58408.1"/>
    <property type="molecule type" value="Genomic_DNA"/>
</dbReference>
<dbReference type="GO" id="GO:0019346">
    <property type="term" value="P:transsulfuration"/>
    <property type="evidence" value="ECO:0007669"/>
    <property type="project" value="InterPro"/>
</dbReference>
<dbReference type="GO" id="GO:0006535">
    <property type="term" value="P:cysteine biosynthetic process from serine"/>
    <property type="evidence" value="ECO:0007669"/>
    <property type="project" value="TreeGrafter"/>
</dbReference>
<protein>
    <submittedName>
        <fullName evidence="7">O-acetylhomoserine sulfhydrylase</fullName>
    </submittedName>
</protein>
<dbReference type="InterPro" id="IPR015424">
    <property type="entry name" value="PyrdxlP-dep_Trfase"/>
</dbReference>
<dbReference type="InterPro" id="IPR015422">
    <property type="entry name" value="PyrdxlP-dep_Trfase_small"/>
</dbReference>
<keyword evidence="8" id="KW-1185">Reference proteome</keyword>
<dbReference type="GO" id="GO:0005737">
    <property type="term" value="C:cytoplasm"/>
    <property type="evidence" value="ECO:0007669"/>
    <property type="project" value="TreeGrafter"/>
</dbReference>
<keyword evidence="4 5" id="KW-0663">Pyridoxal phosphate</keyword>
<dbReference type="GO" id="GO:0071269">
    <property type="term" value="P:L-homocysteine biosynthetic process"/>
    <property type="evidence" value="ECO:0007669"/>
    <property type="project" value="TreeGrafter"/>
</dbReference>
<dbReference type="GO" id="GO:0030170">
    <property type="term" value="F:pyridoxal phosphate binding"/>
    <property type="evidence" value="ECO:0007669"/>
    <property type="project" value="InterPro"/>
</dbReference>
<dbReference type="InterPro" id="IPR000277">
    <property type="entry name" value="Cys/Met-Metab_PyrdxlP-dep_enz"/>
</dbReference>
<dbReference type="NCBIfam" id="TIGR01326">
    <property type="entry name" value="OAH_OAS_sulfhy"/>
    <property type="match status" value="1"/>
</dbReference>
<proteinExistence type="inferred from homology"/>
<dbReference type="AlphaFoldDB" id="A0A4R6Q7B9"/>
<sequence length="428" mass="46661">MTEYKFETNCIQAGYKAESGEPQVLPIVQNTTYRYYNAPDVAALFDLESSDFMYTRLGSPTVNALEEKMAALEGGTAGIATSSGQAANLITMLNICEAGDHIIACANIYGGTHNLFGVTMKKMGIETTFIDQDISKEEIVALAKPNTKALFGESLGNPALTVLDFDKFSGAAREIGVPLIVDNTLASPALCQPLKHGADIVVHSTTKWSDGHATCVGGMIIEGGTFDWNKYADKYPGMVEPDESYHGIKYVEKFGKQAFCVKLRAQMLRDIGCTMAPMIAFLTFQGLDTLHLRMERHSENAMAVAKFLQQHPMVDWVKYPGLEDDDDHERQLKYMPKGASGVLCFGVKGGRAAGEDFLTHLELASIVVHVGDIRTSVLHPASTTHRQLSEEEQLAGGIRPELIRASIGCENLDDIIADFDQALNKVGK</sequence>
<dbReference type="PIRSF" id="PIRSF001434">
    <property type="entry name" value="CGS"/>
    <property type="match status" value="1"/>
</dbReference>
<dbReference type="InterPro" id="IPR006235">
    <property type="entry name" value="OAc-hSer/O-AcSer_sulfhydrylase"/>
</dbReference>
<dbReference type="GO" id="GO:0003961">
    <property type="term" value="F:O-acetylhomoserine aminocarboxypropyltransferase activity"/>
    <property type="evidence" value="ECO:0007669"/>
    <property type="project" value="TreeGrafter"/>
</dbReference>
<evidence type="ECO:0000256" key="1">
    <source>
        <dbReference type="ARBA" id="ARBA00001933"/>
    </source>
</evidence>
<dbReference type="Gene3D" id="3.40.640.10">
    <property type="entry name" value="Type I PLP-dependent aspartate aminotransferase-like (Major domain)"/>
    <property type="match status" value="1"/>
</dbReference>
<accession>A0A4R6Q7B9</accession>
<evidence type="ECO:0000313" key="8">
    <source>
        <dbReference type="Proteomes" id="UP000295500"/>
    </source>
</evidence>